<evidence type="ECO:0000313" key="2">
    <source>
        <dbReference type="EMBL" id="GGL01609.1"/>
    </source>
</evidence>
<proteinExistence type="predicted"/>
<accession>A0A917VNE0</accession>
<name>A0A917VNE0_9NOCA</name>
<dbReference type="Proteomes" id="UP000638263">
    <property type="component" value="Unassembled WGS sequence"/>
</dbReference>
<keyword evidence="1" id="KW-1133">Transmembrane helix</keyword>
<gene>
    <name evidence="2" type="ORF">GCM10011588_15360</name>
</gene>
<dbReference type="AlphaFoldDB" id="A0A917VNE0"/>
<dbReference type="RefSeq" id="WP_189094105.1">
    <property type="nucleotide sequence ID" value="NZ_BMMH01000002.1"/>
</dbReference>
<dbReference type="EMBL" id="BMMH01000002">
    <property type="protein sequence ID" value="GGL01609.1"/>
    <property type="molecule type" value="Genomic_DNA"/>
</dbReference>
<reference evidence="2" key="2">
    <citation type="submission" date="2020-09" db="EMBL/GenBank/DDBJ databases">
        <authorList>
            <person name="Sun Q."/>
            <person name="Zhou Y."/>
        </authorList>
    </citation>
    <scope>NUCLEOTIDE SEQUENCE</scope>
    <source>
        <strain evidence="2">CGMCC 4.3508</strain>
    </source>
</reference>
<evidence type="ECO:0000313" key="3">
    <source>
        <dbReference type="Proteomes" id="UP000638263"/>
    </source>
</evidence>
<sequence>MTVLRLDSAHITTVVWLALAATALLSWWPAPGHSAAPVSPSTLVTGAAIALGALKTRLVLRYFMQVGTGPR</sequence>
<keyword evidence="1" id="KW-0472">Membrane</keyword>
<feature type="transmembrane region" description="Helical" evidence="1">
    <location>
        <begin position="9"/>
        <end position="28"/>
    </location>
</feature>
<keyword evidence="3" id="KW-1185">Reference proteome</keyword>
<keyword evidence="1" id="KW-0812">Transmembrane</keyword>
<organism evidence="2 3">
    <name type="scientific">Nocardia jinanensis</name>
    <dbReference type="NCBI Taxonomy" id="382504"/>
    <lineage>
        <taxon>Bacteria</taxon>
        <taxon>Bacillati</taxon>
        <taxon>Actinomycetota</taxon>
        <taxon>Actinomycetes</taxon>
        <taxon>Mycobacteriales</taxon>
        <taxon>Nocardiaceae</taxon>
        <taxon>Nocardia</taxon>
    </lineage>
</organism>
<feature type="transmembrane region" description="Helical" evidence="1">
    <location>
        <begin position="34"/>
        <end position="54"/>
    </location>
</feature>
<protein>
    <submittedName>
        <fullName evidence="2">Uncharacterized protein</fullName>
    </submittedName>
</protein>
<evidence type="ECO:0000256" key="1">
    <source>
        <dbReference type="SAM" id="Phobius"/>
    </source>
</evidence>
<comment type="caution">
    <text evidence="2">The sequence shown here is derived from an EMBL/GenBank/DDBJ whole genome shotgun (WGS) entry which is preliminary data.</text>
</comment>
<reference evidence="2" key="1">
    <citation type="journal article" date="2014" name="Int. J. Syst. Evol. Microbiol.">
        <title>Complete genome sequence of Corynebacterium casei LMG S-19264T (=DSM 44701T), isolated from a smear-ripened cheese.</title>
        <authorList>
            <consortium name="US DOE Joint Genome Institute (JGI-PGF)"/>
            <person name="Walter F."/>
            <person name="Albersmeier A."/>
            <person name="Kalinowski J."/>
            <person name="Ruckert C."/>
        </authorList>
    </citation>
    <scope>NUCLEOTIDE SEQUENCE</scope>
    <source>
        <strain evidence="2">CGMCC 4.3508</strain>
    </source>
</reference>